<evidence type="ECO:0000313" key="3">
    <source>
        <dbReference type="Proteomes" id="UP000800036"/>
    </source>
</evidence>
<dbReference type="Pfam" id="PF00646">
    <property type="entry name" value="F-box"/>
    <property type="match status" value="1"/>
</dbReference>
<evidence type="ECO:0000313" key="2">
    <source>
        <dbReference type="EMBL" id="KAF1975577.1"/>
    </source>
</evidence>
<dbReference type="InterPro" id="IPR032675">
    <property type="entry name" value="LRR_dom_sf"/>
</dbReference>
<sequence>MEPFLGCPRELIDSILEQLFLRDLVALSITNKRLYDLATPLLYSRIDFSVRRDNPRPLIRLCRSVFNKPELATHIKHVRLRDGEPELHKLYEDSFLWQYKAPKVSPPQPTDDDGIPEFTSFIANTGLSYADIWIEKLREGDLNAFVALLLSRLPNLASLRVGHAVNQFLGKVFETAVFDTSNHGLPRFQHLEEISSPGPMDGDPGRNPDFCNPRGMMALLSLPSMRSVSGWCLNPSSLPFTWPAGPPDMAHLTSLHLSFVHVDFLAQILERTPSLKCLSWEWKYLPDLDPLNTDTLDLDRFVEALKPVQDTLEDLTIKVTNTMAYGDSDYQYINVRGSLNGLSSFSNIKRFKAPFTVLLPDWDCDENPTRRLEDSMPPNVEVVTLTDQGIRCDTYAYSQEDEMAKLRAWVTETASTRTPSLVEICLYLVYGSDWIDSGNYEDFERVFEGSSLKHRIIKQEDEKPWEEV</sequence>
<name>A0A6A5VQP3_9PLEO</name>
<dbReference type="Gene3D" id="3.80.10.10">
    <property type="entry name" value="Ribonuclease Inhibitor"/>
    <property type="match status" value="1"/>
</dbReference>
<accession>A0A6A5VQP3</accession>
<dbReference type="PROSITE" id="PS50181">
    <property type="entry name" value="FBOX"/>
    <property type="match status" value="1"/>
</dbReference>
<dbReference type="OrthoDB" id="4191831at2759"/>
<reference evidence="2" key="1">
    <citation type="journal article" date="2020" name="Stud. Mycol.">
        <title>101 Dothideomycetes genomes: a test case for predicting lifestyles and emergence of pathogens.</title>
        <authorList>
            <person name="Haridas S."/>
            <person name="Albert R."/>
            <person name="Binder M."/>
            <person name="Bloem J."/>
            <person name="Labutti K."/>
            <person name="Salamov A."/>
            <person name="Andreopoulos B."/>
            <person name="Baker S."/>
            <person name="Barry K."/>
            <person name="Bills G."/>
            <person name="Bluhm B."/>
            <person name="Cannon C."/>
            <person name="Castanera R."/>
            <person name="Culley D."/>
            <person name="Daum C."/>
            <person name="Ezra D."/>
            <person name="Gonzalez J."/>
            <person name="Henrissat B."/>
            <person name="Kuo A."/>
            <person name="Liang C."/>
            <person name="Lipzen A."/>
            <person name="Lutzoni F."/>
            <person name="Magnuson J."/>
            <person name="Mondo S."/>
            <person name="Nolan M."/>
            <person name="Ohm R."/>
            <person name="Pangilinan J."/>
            <person name="Park H.-J."/>
            <person name="Ramirez L."/>
            <person name="Alfaro M."/>
            <person name="Sun H."/>
            <person name="Tritt A."/>
            <person name="Yoshinaga Y."/>
            <person name="Zwiers L.-H."/>
            <person name="Turgeon B."/>
            <person name="Goodwin S."/>
            <person name="Spatafora J."/>
            <person name="Crous P."/>
            <person name="Grigoriev I."/>
        </authorList>
    </citation>
    <scope>NUCLEOTIDE SEQUENCE</scope>
    <source>
        <strain evidence="2">CBS 107.79</strain>
    </source>
</reference>
<dbReference type="EMBL" id="ML976670">
    <property type="protein sequence ID" value="KAF1975577.1"/>
    <property type="molecule type" value="Genomic_DNA"/>
</dbReference>
<dbReference type="InterPro" id="IPR001810">
    <property type="entry name" value="F-box_dom"/>
</dbReference>
<protein>
    <recommendedName>
        <fullName evidence="1">F-box domain-containing protein</fullName>
    </recommendedName>
</protein>
<gene>
    <name evidence="2" type="ORF">BU23DRAFT_530112</name>
</gene>
<dbReference type="AlphaFoldDB" id="A0A6A5VQP3"/>
<evidence type="ECO:0000259" key="1">
    <source>
        <dbReference type="PROSITE" id="PS50181"/>
    </source>
</evidence>
<keyword evidence="3" id="KW-1185">Reference proteome</keyword>
<dbReference type="Proteomes" id="UP000800036">
    <property type="component" value="Unassembled WGS sequence"/>
</dbReference>
<feature type="domain" description="F-box" evidence="1">
    <location>
        <begin position="1"/>
        <end position="46"/>
    </location>
</feature>
<organism evidence="2 3">
    <name type="scientific">Bimuria novae-zelandiae CBS 107.79</name>
    <dbReference type="NCBI Taxonomy" id="1447943"/>
    <lineage>
        <taxon>Eukaryota</taxon>
        <taxon>Fungi</taxon>
        <taxon>Dikarya</taxon>
        <taxon>Ascomycota</taxon>
        <taxon>Pezizomycotina</taxon>
        <taxon>Dothideomycetes</taxon>
        <taxon>Pleosporomycetidae</taxon>
        <taxon>Pleosporales</taxon>
        <taxon>Massarineae</taxon>
        <taxon>Didymosphaeriaceae</taxon>
        <taxon>Bimuria</taxon>
    </lineage>
</organism>
<proteinExistence type="predicted"/>